<dbReference type="AlphaFoldDB" id="A0A8C5ANR4"/>
<feature type="binding site" evidence="11">
    <location>
        <position position="63"/>
    </location>
    <ligand>
        <name>ATP</name>
        <dbReference type="ChEBI" id="CHEBI:30616"/>
    </ligand>
</feature>
<dbReference type="InterPro" id="IPR022165">
    <property type="entry name" value="PKK"/>
</dbReference>
<feature type="compositionally biased region" description="Polar residues" evidence="13">
    <location>
        <begin position="500"/>
        <end position="522"/>
    </location>
</feature>
<feature type="compositionally biased region" description="Low complexity" evidence="13">
    <location>
        <begin position="353"/>
        <end position="371"/>
    </location>
</feature>
<evidence type="ECO:0000256" key="7">
    <source>
        <dbReference type="ARBA" id="ARBA00022777"/>
    </source>
</evidence>
<dbReference type="OMA" id="QEHTNHL"/>
<reference evidence="15" key="1">
    <citation type="submission" date="2025-08" db="UniProtKB">
        <authorList>
            <consortium name="Ensembl"/>
        </authorList>
    </citation>
    <scope>IDENTIFICATION</scope>
</reference>
<feature type="region of interest" description="Disordered" evidence="13">
    <location>
        <begin position="314"/>
        <end position="545"/>
    </location>
</feature>
<feature type="compositionally biased region" description="Acidic residues" evidence="13">
    <location>
        <begin position="257"/>
        <end position="271"/>
    </location>
</feature>
<evidence type="ECO:0000256" key="11">
    <source>
        <dbReference type="PROSITE-ProRule" id="PRU10141"/>
    </source>
</evidence>
<feature type="region of interest" description="Disordered" evidence="13">
    <location>
        <begin position="256"/>
        <end position="295"/>
    </location>
</feature>
<sequence>MSFFNFRKIFKIGSEKKKKQYEHVHRDENPEEIWDIIGELGDGAFGKVYKAQNKQTGVLAAAKVIDTKTEEELEDYMVEIEILASCDHHNIVKLLDAFYYDSKLWILIEFCGGGAVDAVMLELERPLTEPQIRVVCRQTLQALLYLHNNKIIHRDLKAGNILLSINGDVKLADFGVSAKNTKTLQRRDSFIGTPYWMAPEVVMSSSTSLNQSEGMELYPDFCLKKTSVCIQSHPFVSSVVDSKPLRELIAEAKAEVTEEIEESKEEEEDETDTRPGHKRAPSDVSMASSEDEKIPLSPSIMECLPERSEPALPALDNHVLDSPGSPVGVEQAGQTPSASVEDMKSLEPEPVDAKVPVPEEALVEVVAPASEPETDVPPPDLPTKEIERLEIAIVDEKEEDTAESPADPEASSEGMDITETPVDEGGAIPAEPETTAEEEEVEEEEDPYKHLKVSVKLPGGDKPALTADEGDGETPKEEEKKMDEQEDKPVPEKNERDSDSGSVSAADTSSLDLNLSISSFLSKSKEPGSVSTQESKRQRKTLKKTRKFMVDGVEVSVTTSKIVTDNDAKDEELRFLRRQELRELRFLQKEEQRAQQQLSNKLQVQKEQIYRRFEQETTSKKRQYDQEVENLERQQKQTIERLEQEHTTRLRDEARRIKGDQDKELAKQQNALKNRKKEVSPAATPPPPPLRYGCPQQAPGEQEFMQKQQQDLDSALKKIIQQHKHELATIERDCLNHKQQLLRAREAAMWELEERHLQEKHQLFKQQLKDQYFMQRHQLLKRHEKEMEQMHRFNQRLVEELKSRQTAERTRLPKIQRSEAKTRMAMFKKSLRIAANACITVEQEREKIKLFAVQEEKRQKNERLQQQQKHENQMRDLQLQGDANIREMQQLQNEKCHLLIEHETQKLKELDEEHGLELKEWREKLRPRKKALEDEFTRKMQEQEVFFKMSGESECLNPSSQSRISKFYPVPSVHSTGF</sequence>
<gene>
    <name evidence="15" type="primary">SLK</name>
</gene>
<name>A0A8C5ANR4_GADMO</name>
<dbReference type="GO" id="GO:0005524">
    <property type="term" value="F:ATP binding"/>
    <property type="evidence" value="ECO:0007669"/>
    <property type="project" value="UniProtKB-UniRule"/>
</dbReference>
<evidence type="ECO:0000256" key="13">
    <source>
        <dbReference type="SAM" id="MobiDB-lite"/>
    </source>
</evidence>
<accession>A0A8C5ANR4</accession>
<feature type="domain" description="Protein kinase" evidence="14">
    <location>
        <begin position="34"/>
        <end position="286"/>
    </location>
</feature>
<dbReference type="PANTHER" id="PTHR46538:SF1">
    <property type="entry name" value="NON-SPECIFIC SERINE_THREONINE PROTEIN KINASE"/>
    <property type="match status" value="1"/>
</dbReference>
<evidence type="ECO:0000256" key="8">
    <source>
        <dbReference type="ARBA" id="ARBA00022840"/>
    </source>
</evidence>
<keyword evidence="16" id="KW-1185">Reference proteome</keyword>
<evidence type="ECO:0000256" key="6">
    <source>
        <dbReference type="ARBA" id="ARBA00022741"/>
    </source>
</evidence>
<reference evidence="15" key="2">
    <citation type="submission" date="2025-09" db="UniProtKB">
        <authorList>
            <consortium name="Ensembl"/>
        </authorList>
    </citation>
    <scope>IDENTIFICATION</scope>
</reference>
<feature type="coiled-coil region" evidence="12">
    <location>
        <begin position="850"/>
        <end position="894"/>
    </location>
</feature>
<dbReference type="SMART" id="SM00220">
    <property type="entry name" value="S_TKc"/>
    <property type="match status" value="1"/>
</dbReference>
<dbReference type="SUPFAM" id="SSF56112">
    <property type="entry name" value="Protein kinase-like (PK-like)"/>
    <property type="match status" value="1"/>
</dbReference>
<keyword evidence="4" id="KW-0597">Phosphoprotein</keyword>
<evidence type="ECO:0000313" key="16">
    <source>
        <dbReference type="Proteomes" id="UP000694546"/>
    </source>
</evidence>
<dbReference type="Ensembl" id="ENSGMOT00000076880.1">
    <property type="protein sequence ID" value="ENSGMOP00000034408.1"/>
    <property type="gene ID" value="ENSGMOG00000001697.2"/>
</dbReference>
<evidence type="ECO:0000256" key="12">
    <source>
        <dbReference type="SAM" id="Coils"/>
    </source>
</evidence>
<dbReference type="Pfam" id="PF12474">
    <property type="entry name" value="PKK"/>
    <property type="match status" value="2"/>
</dbReference>
<dbReference type="Proteomes" id="UP000694546">
    <property type="component" value="Chromosome 3"/>
</dbReference>
<evidence type="ECO:0000256" key="4">
    <source>
        <dbReference type="ARBA" id="ARBA00022553"/>
    </source>
</evidence>
<dbReference type="GeneTree" id="ENSGT00940000156184"/>
<organism evidence="15 16">
    <name type="scientific">Gadus morhua</name>
    <name type="common">Atlantic cod</name>
    <dbReference type="NCBI Taxonomy" id="8049"/>
    <lineage>
        <taxon>Eukaryota</taxon>
        <taxon>Metazoa</taxon>
        <taxon>Chordata</taxon>
        <taxon>Craniata</taxon>
        <taxon>Vertebrata</taxon>
        <taxon>Euteleostomi</taxon>
        <taxon>Actinopterygii</taxon>
        <taxon>Neopterygii</taxon>
        <taxon>Teleostei</taxon>
        <taxon>Neoteleostei</taxon>
        <taxon>Acanthomorphata</taxon>
        <taxon>Zeiogadaria</taxon>
        <taxon>Gadariae</taxon>
        <taxon>Gadiformes</taxon>
        <taxon>Gadoidei</taxon>
        <taxon>Gadidae</taxon>
        <taxon>Gadus</taxon>
    </lineage>
</organism>
<dbReference type="InterPro" id="IPR008271">
    <property type="entry name" value="Ser/Thr_kinase_AS"/>
</dbReference>
<keyword evidence="12" id="KW-0175">Coiled coil</keyword>
<evidence type="ECO:0000313" key="15">
    <source>
        <dbReference type="Ensembl" id="ENSGMOP00000034408.1"/>
    </source>
</evidence>
<dbReference type="PROSITE" id="PS00108">
    <property type="entry name" value="PROTEIN_KINASE_ST"/>
    <property type="match status" value="1"/>
</dbReference>
<feature type="region of interest" description="Disordered" evidence="13">
    <location>
        <begin position="616"/>
        <end position="696"/>
    </location>
</feature>
<keyword evidence="7" id="KW-0418">Kinase</keyword>
<keyword evidence="3" id="KW-0723">Serine/threonine-protein kinase</keyword>
<comment type="catalytic activity">
    <reaction evidence="9">
        <text>L-threonyl-[protein] + ATP = O-phospho-L-threonyl-[protein] + ADP + H(+)</text>
        <dbReference type="Rhea" id="RHEA:46608"/>
        <dbReference type="Rhea" id="RHEA-COMP:11060"/>
        <dbReference type="Rhea" id="RHEA-COMP:11605"/>
        <dbReference type="ChEBI" id="CHEBI:15378"/>
        <dbReference type="ChEBI" id="CHEBI:30013"/>
        <dbReference type="ChEBI" id="CHEBI:30616"/>
        <dbReference type="ChEBI" id="CHEBI:61977"/>
        <dbReference type="ChEBI" id="CHEBI:456216"/>
        <dbReference type="EC" id="2.7.11.1"/>
    </reaction>
</comment>
<dbReference type="GO" id="GO:0004674">
    <property type="term" value="F:protein serine/threonine kinase activity"/>
    <property type="evidence" value="ECO:0007669"/>
    <property type="project" value="UniProtKB-KW"/>
</dbReference>
<feature type="compositionally biased region" description="Acidic residues" evidence="13">
    <location>
        <begin position="434"/>
        <end position="446"/>
    </location>
</feature>
<evidence type="ECO:0000256" key="9">
    <source>
        <dbReference type="ARBA" id="ARBA00047899"/>
    </source>
</evidence>
<dbReference type="Gene3D" id="1.10.510.10">
    <property type="entry name" value="Transferase(Phosphotransferase) domain 1"/>
    <property type="match status" value="1"/>
</dbReference>
<evidence type="ECO:0000259" key="14">
    <source>
        <dbReference type="PROSITE" id="PS50011"/>
    </source>
</evidence>
<evidence type="ECO:0000256" key="1">
    <source>
        <dbReference type="ARBA" id="ARBA00008874"/>
    </source>
</evidence>
<dbReference type="InterPro" id="IPR017441">
    <property type="entry name" value="Protein_kinase_ATP_BS"/>
</dbReference>
<evidence type="ECO:0000256" key="5">
    <source>
        <dbReference type="ARBA" id="ARBA00022679"/>
    </source>
</evidence>
<keyword evidence="6 11" id="KW-0547">Nucleotide-binding</keyword>
<dbReference type="EC" id="2.7.11.1" evidence="2"/>
<dbReference type="InterPro" id="IPR051585">
    <property type="entry name" value="STE20_Ser/Thr_Kinases"/>
</dbReference>
<comment type="catalytic activity">
    <reaction evidence="10">
        <text>L-seryl-[protein] + ATP = O-phospho-L-seryl-[protein] + ADP + H(+)</text>
        <dbReference type="Rhea" id="RHEA:17989"/>
        <dbReference type="Rhea" id="RHEA-COMP:9863"/>
        <dbReference type="Rhea" id="RHEA-COMP:11604"/>
        <dbReference type="ChEBI" id="CHEBI:15378"/>
        <dbReference type="ChEBI" id="CHEBI:29999"/>
        <dbReference type="ChEBI" id="CHEBI:30616"/>
        <dbReference type="ChEBI" id="CHEBI:83421"/>
        <dbReference type="ChEBI" id="CHEBI:456216"/>
        <dbReference type="EC" id="2.7.11.1"/>
    </reaction>
</comment>
<comment type="similarity">
    <text evidence="1">Belongs to the protein kinase superfamily. STE Ser/Thr protein kinase family. STE20 subfamily.</text>
</comment>
<dbReference type="PANTHER" id="PTHR46538">
    <property type="entry name" value="PROTEIN KINASE DOMAIN-CONTAINING PROTEIN"/>
    <property type="match status" value="1"/>
</dbReference>
<dbReference type="Pfam" id="PF00069">
    <property type="entry name" value="Pkinase"/>
    <property type="match status" value="1"/>
</dbReference>
<dbReference type="Gene3D" id="3.30.200.20">
    <property type="entry name" value="Phosphorylase Kinase, domain 1"/>
    <property type="match status" value="1"/>
</dbReference>
<protein>
    <recommendedName>
        <fullName evidence="2">non-specific serine/threonine protein kinase</fullName>
        <ecNumber evidence="2">2.7.11.1</ecNumber>
    </recommendedName>
</protein>
<feature type="compositionally biased region" description="Basic and acidic residues" evidence="13">
    <location>
        <begin position="616"/>
        <end position="666"/>
    </location>
</feature>
<evidence type="ECO:0000256" key="10">
    <source>
        <dbReference type="ARBA" id="ARBA00048679"/>
    </source>
</evidence>
<dbReference type="PROSITE" id="PS50011">
    <property type="entry name" value="PROTEIN_KINASE_DOM"/>
    <property type="match status" value="1"/>
</dbReference>
<dbReference type="PROSITE" id="PS00107">
    <property type="entry name" value="PROTEIN_KINASE_ATP"/>
    <property type="match status" value="1"/>
</dbReference>
<keyword evidence="5" id="KW-0808">Transferase</keyword>
<dbReference type="InterPro" id="IPR000719">
    <property type="entry name" value="Prot_kinase_dom"/>
</dbReference>
<proteinExistence type="inferred from homology"/>
<evidence type="ECO:0000256" key="2">
    <source>
        <dbReference type="ARBA" id="ARBA00012513"/>
    </source>
</evidence>
<keyword evidence="8 11" id="KW-0067">ATP-binding</keyword>
<feature type="compositionally biased region" description="Basic and acidic residues" evidence="13">
    <location>
        <begin position="473"/>
        <end position="499"/>
    </location>
</feature>
<dbReference type="InterPro" id="IPR011009">
    <property type="entry name" value="Kinase-like_dom_sf"/>
</dbReference>
<evidence type="ECO:0000256" key="3">
    <source>
        <dbReference type="ARBA" id="ARBA00022527"/>
    </source>
</evidence>